<evidence type="ECO:0000313" key="2">
    <source>
        <dbReference type="Proteomes" id="UP000282184"/>
    </source>
</evidence>
<keyword evidence="2" id="KW-1185">Reference proteome</keyword>
<dbReference type="OrthoDB" id="881447at2"/>
<name>A0A3S0H550_9BACT</name>
<comment type="caution">
    <text evidence="1">The sequence shown here is derived from an EMBL/GenBank/DDBJ whole genome shotgun (WGS) entry which is preliminary data.</text>
</comment>
<evidence type="ECO:0000313" key="1">
    <source>
        <dbReference type="EMBL" id="RTQ49713.1"/>
    </source>
</evidence>
<proteinExistence type="predicted"/>
<dbReference type="Proteomes" id="UP000282184">
    <property type="component" value="Unassembled WGS sequence"/>
</dbReference>
<sequence>MADVRMLKTKADCEAALTALRKERGTYAHRDYNQSYSETQNSDRASTLAAQHAKAVDDVTRYTADAARTDLTKQEMTTARRNLITATARRDSLALSMEGVSGADAYLAGVDADQVDAQIATLDRAIAEVTAHRDTLPA</sequence>
<accession>A0A3S0H550</accession>
<protein>
    <submittedName>
        <fullName evidence="1">Uncharacterized protein</fullName>
    </submittedName>
</protein>
<organism evidence="1 2">
    <name type="scientific">Hymenobacter gummosus</name>
    <dbReference type="NCBI Taxonomy" id="1776032"/>
    <lineage>
        <taxon>Bacteria</taxon>
        <taxon>Pseudomonadati</taxon>
        <taxon>Bacteroidota</taxon>
        <taxon>Cytophagia</taxon>
        <taxon>Cytophagales</taxon>
        <taxon>Hymenobacteraceae</taxon>
        <taxon>Hymenobacter</taxon>
    </lineage>
</organism>
<gene>
    <name evidence="1" type="ORF">EJV47_12940</name>
</gene>
<reference evidence="1 2" key="1">
    <citation type="submission" date="2018-12" db="EMBL/GenBank/DDBJ databases">
        <title>Hymenobacter gummosus sp. nov., isolated from a spring.</title>
        <authorList>
            <person name="Nie L."/>
        </authorList>
    </citation>
    <scope>NUCLEOTIDE SEQUENCE [LARGE SCALE GENOMIC DNA]</scope>
    <source>
        <strain evidence="1 2">KCTC 52166</strain>
    </source>
</reference>
<dbReference type="AlphaFoldDB" id="A0A3S0H550"/>
<dbReference type="EMBL" id="RXOF01000006">
    <property type="protein sequence ID" value="RTQ49713.1"/>
    <property type="molecule type" value="Genomic_DNA"/>
</dbReference>
<dbReference type="RefSeq" id="WP_126693572.1">
    <property type="nucleotide sequence ID" value="NZ_RXOF01000006.1"/>
</dbReference>